<feature type="domain" description="Helicase C-terminal" evidence="3">
    <location>
        <begin position="2108"/>
        <end position="2282"/>
    </location>
</feature>
<dbReference type="InterPro" id="IPR027417">
    <property type="entry name" value="P-loop_NTPase"/>
</dbReference>
<dbReference type="InterPro" id="IPR006935">
    <property type="entry name" value="Helicase/UvrB_N"/>
</dbReference>
<dbReference type="PANTHER" id="PTHR41313:SF1">
    <property type="entry name" value="DNA METHYLASE ADENINE-SPECIFIC DOMAIN-CONTAINING PROTEIN"/>
    <property type="match status" value="1"/>
</dbReference>
<dbReference type="GO" id="GO:0005524">
    <property type="term" value="F:ATP binding"/>
    <property type="evidence" value="ECO:0007669"/>
    <property type="project" value="InterPro"/>
</dbReference>
<dbReference type="EMBL" id="SLXA01000012">
    <property type="protein sequence ID" value="TCO83571.1"/>
    <property type="molecule type" value="Genomic_DNA"/>
</dbReference>
<organism evidence="4 5">
    <name type="scientific">Frisingicoccus caecimuris</name>
    <dbReference type="NCBI Taxonomy" id="1796636"/>
    <lineage>
        <taxon>Bacteria</taxon>
        <taxon>Bacillati</taxon>
        <taxon>Bacillota</taxon>
        <taxon>Clostridia</taxon>
        <taxon>Lachnospirales</taxon>
        <taxon>Lachnospiraceae</taxon>
        <taxon>Frisingicoccus</taxon>
    </lineage>
</organism>
<comment type="caution">
    <text evidence="4">The sequence shown here is derived from an EMBL/GenBank/DDBJ whole genome shotgun (WGS) entry which is preliminary data.</text>
</comment>
<feature type="compositionally biased region" description="Polar residues" evidence="2">
    <location>
        <begin position="335"/>
        <end position="362"/>
    </location>
</feature>
<evidence type="ECO:0000313" key="4">
    <source>
        <dbReference type="EMBL" id="TCO83571.1"/>
    </source>
</evidence>
<keyword evidence="4" id="KW-0808">Transferase</keyword>
<sequence>MANKLYAMEQLTEEVAKDIAAKPEEWMRFLDTASRLYKYTFDEQLLIFAQRPEATAVASMEVWNKRMYRWIKKGSKGIALIDYTSSPKNRLRYVFDISDTYKVRNLGKDPALWVLPQDDRAFAADYLQRAYGLDEGDGGLAGTLHQAAQESVRKWLPDAFDELKLDVQGTFLEELDEQNQEVEFRNLMTDSVWYVLLKRCGIDTEEYLSADSLRHITDFNDLRVLGHLGTAVNEICRPILMQLGRYVLMDLENDRKTVAKESEVVYNEFNTLIRESKEITPEQEIEENKEETEHERDHLQQERRLSDPGYQTGGDQGNHREIRDDAEGISEEPQESQIQHTGTAEQAGQPSDGSGQRSQTESGRPDHAASGERPGTGEISRQHGMDPSHEPDPGTGRGTGGSGDYIQLSLFPTEEEQFGEIRKAAAALTQPAAFFVSDEIVDDVLRTGSGRKNTLFHITAKLVEGIDHEELRSFLIQEYGTGGKGFEFSGQKFSIWYDVDGMRFRRGESARHNYDRMLTWEEAANRIQDMYDAGTYVSNVIMQNSIKVECDELSSQLALHFRDTGAIRGIYSHTETTERFRAGLDDREQTREYYQMLVELERDMERHPENYMRYQIRNNPIYKQRVYDLGRTLDWSRQEETVTPPEIAFITQDEIDSVLRRGGNVAGGRNRIYEFFMEHHDEKEAADFLKHEYGDGGCTPGIQGSDLSDEWHDAKGIRLSKGQISNPSLRTLVKWKQAASRTRQLIRMDDFLSPEELEKYEERQEAQRLADMEEVKQSLETEEVPEETEEVHEEVPAEENVEDKPEESGQPLRAEDVQNLVLVNRQYSSVSRTTEYDFTCEIRGEQDILHYTVEYHDDGEGFTIHTEKDDIWERMSEPELERLEMVLEREALYFQYHEDIENASNLEELQEVSYSIMENESIYFRQISERVWNEYGEKERALSAEIPAVNFHITDDQLGYGTAKEKFRANVMAIRVLKKCESENRYASPEEQEILSNYVGWGGLPDAFDESKASWSDEYQELKDLLTREEYAEARESTLNAHYTQPVIIESMYQVLQNLGFEKGNILEPSMGVGNFFGMLPDKLQQSRLYGVELDSISGRIAKLLYPNANIQIKGFEKTDYPNDFFDVAIGNVPFGSYKVNDRQYDKYNFMIHDYFLAKTIDQLRPGGVAALITTKGTMDKASPEVRKYLAERAELLGAIRLPNNAFKANAGTEVSADILFFQKRESISMEEPEWVAFGEDGNGITINQYFITHPEMVLGTMAEVSGPYGMETACLPLEGADLAEQLEDAAAKIHGTMVPAVTAETELDEIMESIPADPAVRNYSFTVVDDQIYYRVNSLMNPVKLPAATAERVKGMVEIREVVRDLIALQMEENATDEAIQELQVKLNQVYDAYTEKYGVIGSNANKRAFSDDSSYCLLCSLEDLNEDGTLKRKADMFTKRTIKKAVAVTSVETAAEALTISLNEKARVDLPYMAGLTGKPEEKVAEELTGVIFRDPVNGQWETADEYLSGNVREKLKTARIFAENHPEFTSNVHALEQVQPVDLDASEIEVRIGATWIAPEIYRDFMEELFDTPGYLVGRVIDIRYSEASGAWNISGKNADSDRNVLTTATYGTSRINAYKILEETLNLKDVRIYDTKIDAEGNEIRVLNKKETMLATQKQDAIKEAFKDWIFRDQERREKLCRIYNDRFNSIRPREYDGSHLTFPGMNPEIELRPHQKNAVAHQLYGDNVLLAHVVGSGKTYEMIAAAMESKRLGIAQKTLFVVPNHLTEQWGAEFLQLYPGANILVATKKDFEPANRKKFCARIAMGNYDAVIIGHSQFERIPLSEERQKKVIEEQIEELEAGIQAAKYEVDGSRFTVKQLEKTKKSLRRRLEKLENKEKKDDVVTFEELGVDRLYVDEAHYYKNAFLYTKMRNVAGIAQNEAQKSADMFNKCQYLDEITGGKGITFATGTPVSNSMTELYTMQRYLQYGKLNRMGLGHFDSWASTFGEVVTSIELAPEGTGYRAKSRFARFYNIPELMSMFKEIADIKTADQLELPVPEAEYETVVLKPTEYQKDIVASLGERAEVIRNGIVDSSVDNMLKVTNDGRKLALDQRLVNPMLPDDGESKICACVEKSFAIWKETVSKRSAQIIFCDLSTPKGDGTFNVYDDLKKKLMAKGVPEAEIAFIHAANTEVKKTELFSKVKSGQVRFLLGSTAKMGAGTNVQDRLIALHHLDVGWKPSDLEQREGRIIRQGNMNQKVHIYRYVTEGTFDSFMWQLIESKQKFISQIMTSKSPVRSCEDVDDTALSYAEVKALATGNPAIKEKMSLDIEVSKLKLLKANFVSNHYRLEDDIAKNYPQQIAKLKESIEGLRADLEKYQANKITDPEKFVMEVGGTVFSEKKEAGAALLAVCQSMKQADAMINVGQYQGFSIRLKFDSWNKEFILFLKNENVYRVSLGSDENGNIIRINNALEAIPQKLAEAEQKLETVQGQLKNAMEEVKKPFPKEEELNQKLERLSELNALLNMDEKETVMEGEEEQDEEKEEHQSLHDRITAIKQNSQKQEGKEPTMRTTEACIG</sequence>
<dbReference type="SUPFAM" id="SSF53335">
    <property type="entry name" value="S-adenosyl-L-methionine-dependent methyltransferases"/>
    <property type="match status" value="1"/>
</dbReference>
<dbReference type="PRINTS" id="PR00507">
    <property type="entry name" value="N12N6MTFRASE"/>
</dbReference>
<feature type="region of interest" description="Disordered" evidence="2">
    <location>
        <begin position="2516"/>
        <end position="2563"/>
    </location>
</feature>
<dbReference type="GO" id="GO:0032259">
    <property type="term" value="P:methylation"/>
    <property type="evidence" value="ECO:0007669"/>
    <property type="project" value="UniProtKB-KW"/>
</dbReference>
<dbReference type="SMART" id="SM00487">
    <property type="entry name" value="DEXDc"/>
    <property type="match status" value="1"/>
</dbReference>
<dbReference type="GO" id="GO:0003677">
    <property type="term" value="F:DNA binding"/>
    <property type="evidence" value="ECO:0007669"/>
    <property type="project" value="InterPro"/>
</dbReference>
<feature type="compositionally biased region" description="Basic and acidic residues" evidence="2">
    <location>
        <begin position="2529"/>
        <end position="2539"/>
    </location>
</feature>
<feature type="region of interest" description="Disordered" evidence="2">
    <location>
        <begin position="769"/>
        <end position="810"/>
    </location>
</feature>
<dbReference type="Gene3D" id="3.40.50.150">
    <property type="entry name" value="Vaccinia Virus protein VP39"/>
    <property type="match status" value="1"/>
</dbReference>
<dbReference type="Proteomes" id="UP000295711">
    <property type="component" value="Unassembled WGS sequence"/>
</dbReference>
<feature type="compositionally biased region" description="Acidic residues" evidence="2">
    <location>
        <begin position="2518"/>
        <end position="2528"/>
    </location>
</feature>
<reference evidence="4 5" key="1">
    <citation type="submission" date="2019-03" db="EMBL/GenBank/DDBJ databases">
        <title>Genomic Encyclopedia of Type Strains, Phase IV (KMG-IV): sequencing the most valuable type-strain genomes for metagenomic binning, comparative biology and taxonomic classification.</title>
        <authorList>
            <person name="Goeker M."/>
        </authorList>
    </citation>
    <scope>NUCLEOTIDE SEQUENCE [LARGE SCALE GENOMIC DNA]</scope>
    <source>
        <strain evidence="4 5">DSM 28559</strain>
    </source>
</reference>
<dbReference type="Pfam" id="PF04851">
    <property type="entry name" value="ResIII"/>
    <property type="match status" value="1"/>
</dbReference>
<dbReference type="PANTHER" id="PTHR41313">
    <property type="entry name" value="ADENINE-SPECIFIC METHYLTRANSFERASE"/>
    <property type="match status" value="1"/>
</dbReference>
<feature type="coiled-coil region" evidence="1">
    <location>
        <begin position="2457"/>
        <end position="2515"/>
    </location>
</feature>
<dbReference type="InterPro" id="IPR029063">
    <property type="entry name" value="SAM-dependent_MTases_sf"/>
</dbReference>
<feature type="region of interest" description="Disordered" evidence="2">
    <location>
        <begin position="277"/>
        <end position="406"/>
    </location>
</feature>
<dbReference type="GO" id="GO:0008168">
    <property type="term" value="F:methyltransferase activity"/>
    <property type="evidence" value="ECO:0007669"/>
    <property type="project" value="UniProtKB-KW"/>
</dbReference>
<name>A0A4R2L9V5_9FIRM</name>
<accession>A0A4R2L9V5</accession>
<feature type="coiled-coil region" evidence="1">
    <location>
        <begin position="1834"/>
        <end position="1885"/>
    </location>
</feature>
<dbReference type="InterPro" id="IPR052933">
    <property type="entry name" value="DNA_Protect_Modify"/>
</dbReference>
<keyword evidence="5" id="KW-1185">Reference proteome</keyword>
<proteinExistence type="predicted"/>
<evidence type="ECO:0000313" key="5">
    <source>
        <dbReference type="Proteomes" id="UP000295711"/>
    </source>
</evidence>
<feature type="compositionally biased region" description="Acidic residues" evidence="2">
    <location>
        <begin position="281"/>
        <end position="290"/>
    </location>
</feature>
<feature type="compositionally biased region" description="Basic and acidic residues" evidence="2">
    <location>
        <begin position="317"/>
        <end position="326"/>
    </location>
</feature>
<dbReference type="SUPFAM" id="SSF52540">
    <property type="entry name" value="P-loop containing nucleoside triphosphate hydrolases"/>
    <property type="match status" value="2"/>
</dbReference>
<dbReference type="Pfam" id="PF00271">
    <property type="entry name" value="Helicase_C"/>
    <property type="match status" value="1"/>
</dbReference>
<evidence type="ECO:0000256" key="2">
    <source>
        <dbReference type="SAM" id="MobiDB-lite"/>
    </source>
</evidence>
<evidence type="ECO:0000256" key="1">
    <source>
        <dbReference type="SAM" id="Coils"/>
    </source>
</evidence>
<keyword evidence="4" id="KW-0489">Methyltransferase</keyword>
<feature type="compositionally biased region" description="Basic and acidic residues" evidence="2">
    <location>
        <begin position="769"/>
        <end position="779"/>
    </location>
</feature>
<feature type="compositionally biased region" description="Acidic residues" evidence="2">
    <location>
        <begin position="780"/>
        <end position="801"/>
    </location>
</feature>
<protein>
    <submittedName>
        <fullName evidence="4">N12 class adenine-specific DNA methylase</fullName>
    </submittedName>
</protein>
<dbReference type="GO" id="GO:0016787">
    <property type="term" value="F:hydrolase activity"/>
    <property type="evidence" value="ECO:0007669"/>
    <property type="project" value="InterPro"/>
</dbReference>
<feature type="compositionally biased region" description="Basic and acidic residues" evidence="2">
    <location>
        <begin position="380"/>
        <end position="392"/>
    </location>
</feature>
<evidence type="ECO:0000259" key="3">
    <source>
        <dbReference type="PROSITE" id="PS51194"/>
    </source>
</evidence>
<dbReference type="PROSITE" id="PS51194">
    <property type="entry name" value="HELICASE_CTER"/>
    <property type="match status" value="1"/>
</dbReference>
<dbReference type="InterPro" id="IPR014001">
    <property type="entry name" value="Helicase_ATP-bd"/>
</dbReference>
<dbReference type="SMART" id="SM00490">
    <property type="entry name" value="HELICc"/>
    <property type="match status" value="1"/>
</dbReference>
<dbReference type="InterPro" id="IPR001650">
    <property type="entry name" value="Helicase_C-like"/>
</dbReference>
<feature type="compositionally biased region" description="Basic and acidic residues" evidence="2">
    <location>
        <begin position="291"/>
        <end position="306"/>
    </location>
</feature>
<dbReference type="OrthoDB" id="9815272at2"/>
<dbReference type="Gene3D" id="3.40.50.300">
    <property type="entry name" value="P-loop containing nucleotide triphosphate hydrolases"/>
    <property type="match status" value="2"/>
</dbReference>
<gene>
    <name evidence="4" type="ORF">EV212_11246</name>
</gene>
<keyword evidence="1" id="KW-0175">Coiled coil</keyword>